<accession>A0A8X6KIX9</accession>
<name>A0A8X6KIX9_TRICU</name>
<reference evidence="1" key="1">
    <citation type="submission" date="2020-07" db="EMBL/GenBank/DDBJ databases">
        <title>Multicomponent nature underlies the extraordinary mechanical properties of spider dragline silk.</title>
        <authorList>
            <person name="Kono N."/>
            <person name="Nakamura H."/>
            <person name="Mori M."/>
            <person name="Yoshida Y."/>
            <person name="Ohtoshi R."/>
            <person name="Malay A.D."/>
            <person name="Moran D.A.P."/>
            <person name="Tomita M."/>
            <person name="Numata K."/>
            <person name="Arakawa K."/>
        </authorList>
    </citation>
    <scope>NUCLEOTIDE SEQUENCE</scope>
</reference>
<dbReference type="OrthoDB" id="6437502at2759"/>
<evidence type="ECO:0000313" key="1">
    <source>
        <dbReference type="EMBL" id="GFQ75051.1"/>
    </source>
</evidence>
<gene>
    <name evidence="1" type="ORF">TNCT_337131</name>
</gene>
<comment type="caution">
    <text evidence="1">The sequence shown here is derived from an EMBL/GenBank/DDBJ whole genome shotgun (WGS) entry which is preliminary data.</text>
</comment>
<proteinExistence type="predicted"/>
<organism evidence="1 2">
    <name type="scientific">Trichonephila clavata</name>
    <name type="common">Joro spider</name>
    <name type="synonym">Nephila clavata</name>
    <dbReference type="NCBI Taxonomy" id="2740835"/>
    <lineage>
        <taxon>Eukaryota</taxon>
        <taxon>Metazoa</taxon>
        <taxon>Ecdysozoa</taxon>
        <taxon>Arthropoda</taxon>
        <taxon>Chelicerata</taxon>
        <taxon>Arachnida</taxon>
        <taxon>Araneae</taxon>
        <taxon>Araneomorphae</taxon>
        <taxon>Entelegynae</taxon>
        <taxon>Araneoidea</taxon>
        <taxon>Nephilidae</taxon>
        <taxon>Trichonephila</taxon>
    </lineage>
</organism>
<evidence type="ECO:0000313" key="2">
    <source>
        <dbReference type="Proteomes" id="UP000887116"/>
    </source>
</evidence>
<keyword evidence="2" id="KW-1185">Reference proteome</keyword>
<protein>
    <submittedName>
        <fullName evidence="1">Uncharacterized protein</fullName>
    </submittedName>
</protein>
<dbReference type="AlphaFoldDB" id="A0A8X6KIX9"/>
<dbReference type="Proteomes" id="UP000887116">
    <property type="component" value="Unassembled WGS sequence"/>
</dbReference>
<sequence length="98" mass="11325">MWLGVLSSNYAALSIYGAKTMVHLKYSSFYPLYRDLEESEVFSTKKRIDITDRIPNNVRQVTYVRNKARSTTRWLWSWPIVAIPTTDILGTSALPQLL</sequence>
<dbReference type="EMBL" id="BMAO01001661">
    <property type="protein sequence ID" value="GFQ75051.1"/>
    <property type="molecule type" value="Genomic_DNA"/>
</dbReference>